<dbReference type="GO" id="GO:0003676">
    <property type="term" value="F:nucleic acid binding"/>
    <property type="evidence" value="ECO:0007669"/>
    <property type="project" value="InterPro"/>
</dbReference>
<comment type="caution">
    <text evidence="2">The sequence shown here is derived from an EMBL/GenBank/DDBJ whole genome shotgun (WGS) entry which is preliminary data.</text>
</comment>
<protein>
    <submittedName>
        <fullName evidence="2">Uncharacterized protein</fullName>
    </submittedName>
</protein>
<keyword evidence="3" id="KW-1185">Reference proteome</keyword>
<proteinExistence type="predicted"/>
<evidence type="ECO:0000256" key="1">
    <source>
        <dbReference type="SAM" id="MobiDB-lite"/>
    </source>
</evidence>
<feature type="region of interest" description="Disordered" evidence="1">
    <location>
        <begin position="191"/>
        <end position="233"/>
    </location>
</feature>
<evidence type="ECO:0000313" key="2">
    <source>
        <dbReference type="EMBL" id="KAI6656135.1"/>
    </source>
</evidence>
<sequence length="318" mass="36494">MGKEERISGPSEKIKFPSKIHDWGMMSYNAISELHIIPKSCTVTAKYYIEEILKKSLKIALRRKRKTGAVLVRRLLSNMSRYIFQQDGAPAHNAIKTQDWCKDNLNSFWEKGIWPGNSPGLNPIENLRAIIQSKINEMEVATNLNMLEKQLKLAFSQISPEILDNLAKLLVMILYLVDVYPLYQSPEELFLKQQKPQGDNTQREDTEDTASMHTDSDSDSVGDSSGSDVRSEGEVDSLVECDIDKLQDSHIVLQQLSRDQKHRILMTEPNRDPSSYPRTRPYPSCSLKQFQPSWMKQHPWLHYSQFVDGTFCLVCSKQ</sequence>
<organism evidence="2 3">
    <name type="scientific">Oopsacas minuta</name>
    <dbReference type="NCBI Taxonomy" id="111878"/>
    <lineage>
        <taxon>Eukaryota</taxon>
        <taxon>Metazoa</taxon>
        <taxon>Porifera</taxon>
        <taxon>Hexactinellida</taxon>
        <taxon>Hexasterophora</taxon>
        <taxon>Lyssacinosida</taxon>
        <taxon>Leucopsacidae</taxon>
        <taxon>Oopsacas</taxon>
    </lineage>
</organism>
<dbReference type="AlphaFoldDB" id="A0AAV7K5P8"/>
<dbReference type="Gene3D" id="3.30.420.10">
    <property type="entry name" value="Ribonuclease H-like superfamily/Ribonuclease H"/>
    <property type="match status" value="1"/>
</dbReference>
<dbReference type="Proteomes" id="UP001165289">
    <property type="component" value="Unassembled WGS sequence"/>
</dbReference>
<gene>
    <name evidence="2" type="ORF">LOD99_1468</name>
</gene>
<feature type="compositionally biased region" description="Low complexity" evidence="1">
    <location>
        <begin position="219"/>
        <end position="228"/>
    </location>
</feature>
<name>A0AAV7K5P8_9METZ</name>
<dbReference type="EMBL" id="JAKMXF010000155">
    <property type="protein sequence ID" value="KAI6656135.1"/>
    <property type="molecule type" value="Genomic_DNA"/>
</dbReference>
<dbReference type="InterPro" id="IPR036397">
    <property type="entry name" value="RNaseH_sf"/>
</dbReference>
<accession>A0AAV7K5P8</accession>
<evidence type="ECO:0000313" key="3">
    <source>
        <dbReference type="Proteomes" id="UP001165289"/>
    </source>
</evidence>
<reference evidence="2 3" key="1">
    <citation type="journal article" date="2023" name="BMC Biol.">
        <title>The compact genome of the sponge Oopsacas minuta (Hexactinellida) is lacking key metazoan core genes.</title>
        <authorList>
            <person name="Santini S."/>
            <person name="Schenkelaars Q."/>
            <person name="Jourda C."/>
            <person name="Duchesne M."/>
            <person name="Belahbib H."/>
            <person name="Rocher C."/>
            <person name="Selva M."/>
            <person name="Riesgo A."/>
            <person name="Vervoort M."/>
            <person name="Leys S.P."/>
            <person name="Kodjabachian L."/>
            <person name="Le Bivic A."/>
            <person name="Borchiellini C."/>
            <person name="Claverie J.M."/>
            <person name="Renard E."/>
        </authorList>
    </citation>
    <scope>NUCLEOTIDE SEQUENCE [LARGE SCALE GENOMIC DNA]</scope>
    <source>
        <strain evidence="2">SPO-2</strain>
    </source>
</reference>